<keyword evidence="4" id="KW-0067">ATP-binding</keyword>
<keyword evidence="1" id="KW-0808">Transferase</keyword>
<keyword evidence="3" id="KW-0418">Kinase</keyword>
<evidence type="ECO:0000259" key="6">
    <source>
        <dbReference type="PROSITE" id="PS50011"/>
    </source>
</evidence>
<dbReference type="Proteomes" id="UP000247702">
    <property type="component" value="Unassembled WGS sequence"/>
</dbReference>
<dbReference type="PANTHER" id="PTHR44329">
    <property type="entry name" value="SERINE/THREONINE-PROTEIN KINASE TNNI3K-RELATED"/>
    <property type="match status" value="1"/>
</dbReference>
<comment type="caution">
    <text evidence="7">The sequence shown here is derived from an EMBL/GenBank/DDBJ whole genome shotgun (WGS) entry which is preliminary data.</text>
</comment>
<evidence type="ECO:0000256" key="4">
    <source>
        <dbReference type="ARBA" id="ARBA00022840"/>
    </source>
</evidence>
<name>A0A2Z6S4S3_9GLOM</name>
<dbReference type="InterPro" id="IPR000719">
    <property type="entry name" value="Prot_kinase_dom"/>
</dbReference>
<dbReference type="Gene3D" id="1.10.510.10">
    <property type="entry name" value="Transferase(Phosphotransferase) domain 1"/>
    <property type="match status" value="1"/>
</dbReference>
<organism evidence="7 8">
    <name type="scientific">Rhizophagus clarus</name>
    <dbReference type="NCBI Taxonomy" id="94130"/>
    <lineage>
        <taxon>Eukaryota</taxon>
        <taxon>Fungi</taxon>
        <taxon>Fungi incertae sedis</taxon>
        <taxon>Mucoromycota</taxon>
        <taxon>Glomeromycotina</taxon>
        <taxon>Glomeromycetes</taxon>
        <taxon>Glomerales</taxon>
        <taxon>Glomeraceae</taxon>
        <taxon>Rhizophagus</taxon>
    </lineage>
</organism>
<feature type="coiled-coil region" evidence="5">
    <location>
        <begin position="583"/>
        <end position="644"/>
    </location>
</feature>
<dbReference type="Pfam" id="PF07714">
    <property type="entry name" value="PK_Tyr_Ser-Thr"/>
    <property type="match status" value="1"/>
</dbReference>
<dbReference type="PANTHER" id="PTHR44329:SF288">
    <property type="entry name" value="MITOGEN-ACTIVATED PROTEIN KINASE KINASE KINASE 20"/>
    <property type="match status" value="1"/>
</dbReference>
<dbReference type="SUPFAM" id="SSF56112">
    <property type="entry name" value="Protein kinase-like (PK-like)"/>
    <property type="match status" value="1"/>
</dbReference>
<dbReference type="GO" id="GO:0004674">
    <property type="term" value="F:protein serine/threonine kinase activity"/>
    <property type="evidence" value="ECO:0007669"/>
    <property type="project" value="TreeGrafter"/>
</dbReference>
<evidence type="ECO:0000256" key="5">
    <source>
        <dbReference type="SAM" id="Coils"/>
    </source>
</evidence>
<feature type="coiled-coil region" evidence="5">
    <location>
        <begin position="363"/>
        <end position="390"/>
    </location>
</feature>
<dbReference type="EMBL" id="BEXD01004303">
    <property type="protein sequence ID" value="GBC09481.1"/>
    <property type="molecule type" value="Genomic_DNA"/>
</dbReference>
<dbReference type="GO" id="GO:0005524">
    <property type="term" value="F:ATP binding"/>
    <property type="evidence" value="ECO:0007669"/>
    <property type="project" value="UniProtKB-KW"/>
</dbReference>
<accession>A0A2Z6S4S3</accession>
<dbReference type="PROSITE" id="PS50011">
    <property type="entry name" value="PROTEIN_KINASE_DOM"/>
    <property type="match status" value="1"/>
</dbReference>
<gene>
    <name evidence="7" type="ORF">RclHR1_00890017</name>
</gene>
<keyword evidence="2" id="KW-0547">Nucleotide-binding</keyword>
<keyword evidence="5" id="KW-0175">Coiled coil</keyword>
<dbReference type="AlphaFoldDB" id="A0A2Z6S4S3"/>
<evidence type="ECO:0000256" key="1">
    <source>
        <dbReference type="ARBA" id="ARBA00022679"/>
    </source>
</evidence>
<evidence type="ECO:0000256" key="3">
    <source>
        <dbReference type="ARBA" id="ARBA00022777"/>
    </source>
</evidence>
<dbReference type="InterPro" id="IPR051681">
    <property type="entry name" value="Ser/Thr_Kinases-Pseudokinases"/>
</dbReference>
<keyword evidence="8" id="KW-1185">Reference proteome</keyword>
<feature type="domain" description="Protein kinase" evidence="6">
    <location>
        <begin position="33"/>
        <end position="285"/>
    </location>
</feature>
<feature type="coiled-coil region" evidence="5">
    <location>
        <begin position="423"/>
        <end position="555"/>
    </location>
</feature>
<protein>
    <recommendedName>
        <fullName evidence="6">Protein kinase domain-containing protein</fullName>
    </recommendedName>
</protein>
<evidence type="ECO:0000313" key="7">
    <source>
        <dbReference type="EMBL" id="GBC09481.1"/>
    </source>
</evidence>
<evidence type="ECO:0000313" key="8">
    <source>
        <dbReference type="Proteomes" id="UP000247702"/>
    </source>
</evidence>
<proteinExistence type="predicted"/>
<sequence length="644" mass="75433">MNISACKFGTSGNETIDHFISENELKWIPFDKFEGIKYLDKGGFSTTYKITYSNFEIVLKCFNYLNNPDENFSEFLSKWKIIYNPVGIINIYGFTKNPDTLNYMLIMEYADNGNLRGCLTEVTNKWKHKLYILYSIIAGLDKLHKEGLIHYNFHDGNILCRKYVDEYVAYISDYLYPYQFTKFKENICGVIPFMAPEVLRGEPCTSASNIYSFSMVMWELISGTSPFNDRAHDFQLALNICKGERPEITENTPQFYIDLMEKCWDDDPSKRPSTSEVLDIIEKWVILPNTIRIKDIDKKLKRNIMEFINAPVECSNIITKSHPRACYTSRLLDFTSEELNEILEGPRALKFFELKFFESRQKEKDAKIELVDLQQKNSQFEQDNQSLRLDLAKQIKKECTLQSEIIYLQNEIYEKQVLNSNLIEQLEQNSQQTQTQIDQLKQEKSNLQEKLSQTEANIEELKLQLIEQKDKCEQIGQEKIDLHIEMVGLLQDQKFNTKLKAKYTKEIGQLKQKLINEEQIKTQLTQAIQIKDDRLNELEQKLIILNNKKELGELEKKPVIGENTKSIHNMNQKEQNPNMSKVIKELQQRFNNLESSLTSTNSKKGNRTHFCMMAEELNLLRKDLDRLELRLKQEENELKNLAAD</sequence>
<reference evidence="7 8" key="1">
    <citation type="submission" date="2017-11" db="EMBL/GenBank/DDBJ databases">
        <title>The genome of Rhizophagus clarus HR1 reveals common genetic basis of auxotrophy among arbuscular mycorrhizal fungi.</title>
        <authorList>
            <person name="Kobayashi Y."/>
        </authorList>
    </citation>
    <scope>NUCLEOTIDE SEQUENCE [LARGE SCALE GENOMIC DNA]</scope>
    <source>
        <strain evidence="7 8">HR1</strain>
    </source>
</reference>
<dbReference type="InterPro" id="IPR011009">
    <property type="entry name" value="Kinase-like_dom_sf"/>
</dbReference>
<dbReference type="InterPro" id="IPR001245">
    <property type="entry name" value="Ser-Thr/Tyr_kinase_cat_dom"/>
</dbReference>
<evidence type="ECO:0000256" key="2">
    <source>
        <dbReference type="ARBA" id="ARBA00022741"/>
    </source>
</evidence>